<evidence type="ECO:0008006" key="4">
    <source>
        <dbReference type="Google" id="ProtNLM"/>
    </source>
</evidence>
<proteinExistence type="predicted"/>
<gene>
    <name evidence="2" type="ORF">HER12_01090</name>
</gene>
<dbReference type="PROSITE" id="PS51257">
    <property type="entry name" value="PROKAR_LIPOPROTEIN"/>
    <property type="match status" value="1"/>
</dbReference>
<feature type="chain" id="PRO_5032386076" description="Lipoprotein" evidence="1">
    <location>
        <begin position="21"/>
        <end position="251"/>
    </location>
</feature>
<sequence>MKKMLSVLTALTLGSTTAVSVVGCGVDQEKQLIDIQDFFKDFNTEFFVDDFNGIENQILEYIKENMDKKFDSMKEYGLSSSVEALEEDTYLIELKTNFKNSDGEIKSEYFKGSLSLTVTAHLGPHWDLNLYNEDGKEHRIFIERNKEKILNGEISLVKLIWTGFIDSEDATAMERFEDQEVEKHLTVLNENEVAKDILENIDNSEVKEFKLASLQLKLDKFLKSKTGTENPKDCYLQVSEADLKNIVVKFI</sequence>
<evidence type="ECO:0000313" key="2">
    <source>
        <dbReference type="EMBL" id="NKE38352.1"/>
    </source>
</evidence>
<dbReference type="RefSeq" id="WP_168104824.1">
    <property type="nucleotide sequence ID" value="NZ_CP051215.1"/>
</dbReference>
<keyword evidence="1" id="KW-0732">Signal</keyword>
<evidence type="ECO:0000313" key="3">
    <source>
        <dbReference type="Proteomes" id="UP000584587"/>
    </source>
</evidence>
<name>A0A846TW17_9MOLU</name>
<dbReference type="Proteomes" id="UP000584587">
    <property type="component" value="Unassembled WGS sequence"/>
</dbReference>
<dbReference type="AlphaFoldDB" id="A0A846TW17"/>
<keyword evidence="3" id="KW-1185">Reference proteome</keyword>
<accession>A0A846TW17</accession>
<protein>
    <recommendedName>
        <fullName evidence="4">Lipoprotein</fullName>
    </recommendedName>
</protein>
<feature type="signal peptide" evidence="1">
    <location>
        <begin position="1"/>
        <end position="20"/>
    </location>
</feature>
<reference evidence="2 3" key="1">
    <citation type="submission" date="2020-04" db="EMBL/GenBank/DDBJ databases">
        <title>Complete genome sequence of Spiroplasma platyhelix ATCC 51748, an insect isolate.</title>
        <authorList>
            <person name="Green E.A."/>
            <person name="Klassen J.L."/>
        </authorList>
    </citation>
    <scope>NUCLEOTIDE SEQUENCE [LARGE SCALE GENOMIC DNA]</scope>
    <source>
        <strain evidence="2 3">PALS-1</strain>
    </source>
</reference>
<evidence type="ECO:0000256" key="1">
    <source>
        <dbReference type="SAM" id="SignalP"/>
    </source>
</evidence>
<dbReference type="EMBL" id="JAAVVK010000001">
    <property type="protein sequence ID" value="NKE38352.1"/>
    <property type="molecule type" value="Genomic_DNA"/>
</dbReference>
<comment type="caution">
    <text evidence="2">The sequence shown here is derived from an EMBL/GenBank/DDBJ whole genome shotgun (WGS) entry which is preliminary data.</text>
</comment>
<organism evidence="2 3">
    <name type="scientific">Spiroplasma platyhelix PALS-1</name>
    <dbReference type="NCBI Taxonomy" id="1276218"/>
    <lineage>
        <taxon>Bacteria</taxon>
        <taxon>Bacillati</taxon>
        <taxon>Mycoplasmatota</taxon>
        <taxon>Mollicutes</taxon>
        <taxon>Entomoplasmatales</taxon>
        <taxon>Spiroplasmataceae</taxon>
        <taxon>Spiroplasma</taxon>
    </lineage>
</organism>